<dbReference type="GO" id="GO:0016020">
    <property type="term" value="C:membrane"/>
    <property type="evidence" value="ECO:0007669"/>
    <property type="project" value="InterPro"/>
</dbReference>
<organism evidence="8 9">
    <name type="scientific">Stappia indica</name>
    <dbReference type="NCBI Taxonomy" id="538381"/>
    <lineage>
        <taxon>Bacteria</taxon>
        <taxon>Pseudomonadati</taxon>
        <taxon>Pseudomonadota</taxon>
        <taxon>Alphaproteobacteria</taxon>
        <taxon>Hyphomicrobiales</taxon>
        <taxon>Stappiaceae</taxon>
        <taxon>Stappia</taxon>
    </lineage>
</organism>
<dbReference type="PROSITE" id="PS50885">
    <property type="entry name" value="HAMP"/>
    <property type="match status" value="1"/>
</dbReference>
<comment type="similarity">
    <text evidence="2">Belongs to the methyl-accepting chemotaxis (MCP) protein family.</text>
</comment>
<dbReference type="AlphaFoldDB" id="A0A857C810"/>
<proteinExistence type="inferred from homology"/>
<feature type="domain" description="Methyl-accepting transducer" evidence="6">
    <location>
        <begin position="494"/>
        <end position="716"/>
    </location>
</feature>
<reference evidence="8 9" key="1">
    <citation type="submission" date="2019-12" db="EMBL/GenBank/DDBJ databases">
        <title>The genome of Stappia indica PHM037.</title>
        <authorList>
            <person name="Kacar D."/>
            <person name="Galan B."/>
            <person name="Canedo L."/>
            <person name="Rodriguez P."/>
            <person name="de la Calle F."/>
            <person name="Garcia J.L."/>
        </authorList>
    </citation>
    <scope>NUCLEOTIDE SEQUENCE [LARGE SCALE GENOMIC DNA]</scope>
    <source>
        <strain evidence="8 9">PHM037</strain>
    </source>
</reference>
<dbReference type="PROSITE" id="PS50111">
    <property type="entry name" value="CHEMOTAXIS_TRANSDUC_2"/>
    <property type="match status" value="1"/>
</dbReference>
<evidence type="ECO:0000256" key="5">
    <source>
        <dbReference type="SAM" id="Phobius"/>
    </source>
</evidence>
<evidence type="ECO:0000256" key="2">
    <source>
        <dbReference type="ARBA" id="ARBA00029447"/>
    </source>
</evidence>
<name>A0A857C810_9HYPH</name>
<dbReference type="EMBL" id="CP046908">
    <property type="protein sequence ID" value="QGZ35018.1"/>
    <property type="molecule type" value="Genomic_DNA"/>
</dbReference>
<evidence type="ECO:0000313" key="9">
    <source>
        <dbReference type="Proteomes" id="UP000435648"/>
    </source>
</evidence>
<dbReference type="InterPro" id="IPR004089">
    <property type="entry name" value="MCPsignal_dom"/>
</dbReference>
<dbReference type="InterPro" id="IPR003660">
    <property type="entry name" value="HAMP_dom"/>
</dbReference>
<dbReference type="Gene3D" id="6.10.340.10">
    <property type="match status" value="1"/>
</dbReference>
<keyword evidence="1 3" id="KW-0807">Transducer</keyword>
<protein>
    <submittedName>
        <fullName evidence="8">HAMP domain-containing protein</fullName>
    </submittedName>
</protein>
<feature type="transmembrane region" description="Helical" evidence="5">
    <location>
        <begin position="376"/>
        <end position="403"/>
    </location>
</feature>
<dbReference type="PANTHER" id="PTHR32089:SF112">
    <property type="entry name" value="LYSOZYME-LIKE PROTEIN-RELATED"/>
    <property type="match status" value="1"/>
</dbReference>
<keyword evidence="5" id="KW-0812">Transmembrane</keyword>
<evidence type="ECO:0000256" key="3">
    <source>
        <dbReference type="PROSITE-ProRule" id="PRU00284"/>
    </source>
</evidence>
<dbReference type="KEGG" id="siw:GH266_11175"/>
<feature type="region of interest" description="Disordered" evidence="4">
    <location>
        <begin position="1"/>
        <end position="33"/>
    </location>
</feature>
<keyword evidence="5" id="KW-0472">Membrane</keyword>
<dbReference type="Gene3D" id="1.10.287.950">
    <property type="entry name" value="Methyl-accepting chemotaxis protein"/>
    <property type="match status" value="1"/>
</dbReference>
<keyword evidence="5" id="KW-1133">Transmembrane helix</keyword>
<sequence>MKPVDHSRTKMPGTALSKNERTEDPVHNVAEGGGRNSEPCGILCRRPKYRHRSAQLVSGMLTLLVDFCTRWGLTSRGMPVLHFRGFASVATLVGRLSVRIRIFLLIAVTMTGLAAIGGVFWWSQTSVESAFARAEGFSDLAGTVADLSTAAGTMRVTEKTYLAVPSAALYQSFTSEIASARSQLDAVRGLAVAAPYASEIDQVALALDNIEATFRDLHSVQQRLGLAGGEDGARGALTVNGDALVAGVQKLARFKRGPETERLAFAGVDLQRSEKAYLLDRSDVNLGGFEVAAARVERALSRAKLDEAASTELTGFLTAYREAFDTYTGAGGEHTALVEKLEAFFDVLPPYLAQLQAAAESGQAEASSALAEGRSVAAMTMLAIMGLTVAVLLAAGLVIGASISGPLAALRRAMDRLAAGETDIDLPEARGRTELDAMAASVAVFRDNALDRGQLAAAQEAENAARDRRMRHLDQLIAGFEATVGDALSRLDGAAEELAGASGALDQAAGRAAEEAATAGNAVRVAADSVTSAASASEELNVSIAEIADQANRSTQVAEKAVASARDTGSSMSALSRTADRIGQVMGLIRDIAEQTNLLALNATIEAARAGEHGRGFAVVAAEVKELASQTGQATQDIAQQVEAIQQASASAVMAIGDVEQIIVQMNEIAGSVAAAVGQQSIALREITENVARASERSSSGAEAMGRVSGATDHARGTGAMVGDLSGTLGEQARLLRKEIGTFLESVRAA</sequence>
<accession>A0A857C810</accession>
<dbReference type="Pfam" id="PF00672">
    <property type="entry name" value="HAMP"/>
    <property type="match status" value="1"/>
</dbReference>
<dbReference type="Pfam" id="PF00015">
    <property type="entry name" value="MCPsignal"/>
    <property type="match status" value="1"/>
</dbReference>
<dbReference type="Proteomes" id="UP000435648">
    <property type="component" value="Chromosome"/>
</dbReference>
<feature type="domain" description="HAMP" evidence="7">
    <location>
        <begin position="401"/>
        <end position="454"/>
    </location>
</feature>
<evidence type="ECO:0000256" key="1">
    <source>
        <dbReference type="ARBA" id="ARBA00023224"/>
    </source>
</evidence>
<feature type="transmembrane region" description="Helical" evidence="5">
    <location>
        <begin position="103"/>
        <end position="123"/>
    </location>
</feature>
<evidence type="ECO:0000259" key="7">
    <source>
        <dbReference type="PROSITE" id="PS50885"/>
    </source>
</evidence>
<dbReference type="InterPro" id="IPR032255">
    <property type="entry name" value="HBM"/>
</dbReference>
<evidence type="ECO:0000256" key="4">
    <source>
        <dbReference type="SAM" id="MobiDB-lite"/>
    </source>
</evidence>
<feature type="region of interest" description="Disordered" evidence="4">
    <location>
        <begin position="693"/>
        <end position="723"/>
    </location>
</feature>
<feature type="transmembrane region" description="Helical" evidence="5">
    <location>
        <begin position="54"/>
        <end position="73"/>
    </location>
</feature>
<dbReference type="GO" id="GO:0007165">
    <property type="term" value="P:signal transduction"/>
    <property type="evidence" value="ECO:0007669"/>
    <property type="project" value="UniProtKB-KW"/>
</dbReference>
<gene>
    <name evidence="8" type="ORF">GH266_11175</name>
</gene>
<dbReference type="SMART" id="SM01358">
    <property type="entry name" value="HBM"/>
    <property type="match status" value="1"/>
</dbReference>
<dbReference type="SMART" id="SM00283">
    <property type="entry name" value="MA"/>
    <property type="match status" value="1"/>
</dbReference>
<dbReference type="SUPFAM" id="SSF158472">
    <property type="entry name" value="HAMP domain-like"/>
    <property type="match status" value="1"/>
</dbReference>
<dbReference type="PANTHER" id="PTHR32089">
    <property type="entry name" value="METHYL-ACCEPTING CHEMOTAXIS PROTEIN MCPB"/>
    <property type="match status" value="1"/>
</dbReference>
<evidence type="ECO:0000313" key="8">
    <source>
        <dbReference type="EMBL" id="QGZ35018.1"/>
    </source>
</evidence>
<dbReference type="SMART" id="SM00304">
    <property type="entry name" value="HAMP"/>
    <property type="match status" value="1"/>
</dbReference>
<dbReference type="SUPFAM" id="SSF58104">
    <property type="entry name" value="Methyl-accepting chemotaxis protein (MCP) signaling domain"/>
    <property type="match status" value="1"/>
</dbReference>
<evidence type="ECO:0000259" key="6">
    <source>
        <dbReference type="PROSITE" id="PS50111"/>
    </source>
</evidence>